<evidence type="ECO:0000313" key="1">
    <source>
        <dbReference type="EMBL" id="GHO86766.1"/>
    </source>
</evidence>
<comment type="caution">
    <text evidence="1">The sequence shown here is derived from an EMBL/GenBank/DDBJ whole genome shotgun (WGS) entry which is preliminary data.</text>
</comment>
<gene>
    <name evidence="1" type="ORF">KSZ_47720</name>
</gene>
<proteinExistence type="predicted"/>
<organism evidence="1 2">
    <name type="scientific">Dictyobacter formicarum</name>
    <dbReference type="NCBI Taxonomy" id="2778368"/>
    <lineage>
        <taxon>Bacteria</taxon>
        <taxon>Bacillati</taxon>
        <taxon>Chloroflexota</taxon>
        <taxon>Ktedonobacteria</taxon>
        <taxon>Ktedonobacterales</taxon>
        <taxon>Dictyobacteraceae</taxon>
        <taxon>Dictyobacter</taxon>
    </lineage>
</organism>
<accession>A0ABQ3VM58</accession>
<keyword evidence="2" id="KW-1185">Reference proteome</keyword>
<dbReference type="Proteomes" id="UP000635565">
    <property type="component" value="Unassembled WGS sequence"/>
</dbReference>
<evidence type="ECO:0000313" key="2">
    <source>
        <dbReference type="Proteomes" id="UP000635565"/>
    </source>
</evidence>
<protein>
    <submittedName>
        <fullName evidence="1">Uncharacterized protein</fullName>
    </submittedName>
</protein>
<sequence length="63" mass="6969">MCVTATLLSGMEISAIMRGIDGFHRLPSLLHIHIMNMLIQPAVETEDITTAHFIEGRFCNEAA</sequence>
<reference evidence="1 2" key="1">
    <citation type="journal article" date="2021" name="Int. J. Syst. Evol. Microbiol.">
        <title>Reticulibacter mediterranei gen. nov., sp. nov., within the new family Reticulibacteraceae fam. nov., and Ktedonospora formicarum gen. nov., sp. nov., Ktedonobacter robiniae sp. nov., Dictyobacter formicarum sp. nov. and Dictyobacter arantiisoli sp. nov., belonging to the class Ktedonobacteria.</title>
        <authorList>
            <person name="Yabe S."/>
            <person name="Zheng Y."/>
            <person name="Wang C.M."/>
            <person name="Sakai Y."/>
            <person name="Abe K."/>
            <person name="Yokota A."/>
            <person name="Donadio S."/>
            <person name="Cavaletti L."/>
            <person name="Monciardini P."/>
        </authorList>
    </citation>
    <scope>NUCLEOTIDE SEQUENCE [LARGE SCALE GENOMIC DNA]</scope>
    <source>
        <strain evidence="1 2">SOSP1-9</strain>
    </source>
</reference>
<dbReference type="EMBL" id="BNJJ01000014">
    <property type="protein sequence ID" value="GHO86766.1"/>
    <property type="molecule type" value="Genomic_DNA"/>
</dbReference>
<name>A0ABQ3VM58_9CHLR</name>